<dbReference type="EMBL" id="LQZQ01000051">
    <property type="protein sequence ID" value="KYG71261.1"/>
    <property type="molecule type" value="Genomic_DNA"/>
</dbReference>
<dbReference type="NCBIfam" id="TIGR03518">
    <property type="entry name" value="ABC_perm_GldF"/>
    <property type="match status" value="1"/>
</dbReference>
<reference evidence="9" key="1">
    <citation type="submission" date="2016-01" db="EMBL/GenBank/DDBJ databases">
        <title>Genome sequencing of Roseivirga ehrenbergii KMM 6017.</title>
        <authorList>
            <person name="Selvaratnam C."/>
            <person name="Thevarajoo S."/>
            <person name="Goh K.M."/>
            <person name="Ee R."/>
            <person name="Chan K.-G."/>
            <person name="Chong C.S."/>
        </authorList>
    </citation>
    <scope>NUCLEOTIDE SEQUENCE [LARGE SCALE GENOMIC DNA]</scope>
    <source>
        <strain evidence="9">KMM 6017</strain>
    </source>
</reference>
<dbReference type="GO" id="GO:0140359">
    <property type="term" value="F:ABC-type transporter activity"/>
    <property type="evidence" value="ECO:0007669"/>
    <property type="project" value="InterPro"/>
</dbReference>
<dbReference type="STRING" id="279360.MB14_10790"/>
<evidence type="ECO:0000256" key="3">
    <source>
        <dbReference type="ARBA" id="ARBA00022692"/>
    </source>
</evidence>
<feature type="transmembrane region" description="Helical" evidence="6">
    <location>
        <begin position="218"/>
        <end position="238"/>
    </location>
</feature>
<proteinExistence type="predicted"/>
<sequence>MWAIYRKEVQQFLNSLIAYVVIGVFLTGIGLLMWVFPETSVIDYGYAQLDTLFSLGPFVYMFLIPAITMRMLAEERKAGTLELLLTRPLSDFQIIIGKYMAAFSLVVFSVLPTLVYYYSVYQLGNPTGNLDTPGIIGSYVGLILLGGVFTSIGLFASAISENQIVAFILAVFFCFFMFTGISALADIFTGQTALYIDEMSLSFHYDAMSRGLIDSRNLVYFLSTITVVLLLTSLKFAARRMSFKPHRVKAIKVFALGLFIVFAVNVVAANFFWRFDLTEEKRYTLQDPTKELLGKLNQPLHVEILLGTDLPTEFQRFQKSIVETVEELGIYSSQPIYYSVNDPGAADTESERNKNYQAWIDAGLSPTRIFDNDNGTDVQKLIFPYVVLRYGDRTSSVLLLKGNQGASFEMKLNQSLEGIEYELATGIQRIADVDRKRIGLLQGHGELDSLNIYWFARDFSEAFNIVPVNLSETTELKNFDVIIMAKPTKPFSREDKFKIDQHLMNGGKAIFMVDALGVDMRQAGGVGTFGLPYTLDLDDLFFRYGIRLKNDFILDVQNFGRYPVRMDDSQTITNLRWPFFFGASWFSDHPITRNLDAVYTRFTSTIDTVAAEGIRKTPLMFTSQYTRILNAPAPVSFEEIAAENDPSLYQGGQYPIAYLLEGEFESLFKNRVLPKEGVNTSDFKADSPDTKIIVIGDGDIIRNEMQRGVPLDLGFNPYAEGEEKKVFANKDFMMNALTYLINDDGLIQARNKEIKLRPLDRIRAQKEKLKWQMINLVGPIVLLVLFGVIRNFIRVRKYSRF</sequence>
<keyword evidence="2" id="KW-1003">Cell membrane</keyword>
<evidence type="ECO:0000256" key="6">
    <source>
        <dbReference type="SAM" id="Phobius"/>
    </source>
</evidence>
<name>A0A150WXP3_ROSEK</name>
<accession>A0A150WXP3</accession>
<dbReference type="InterPro" id="IPR055396">
    <property type="entry name" value="DUF7088"/>
</dbReference>
<keyword evidence="5 6" id="KW-0472">Membrane</keyword>
<comment type="subcellular location">
    <subcellularLocation>
        <location evidence="1">Cell membrane</location>
        <topology evidence="1">Multi-pass membrane protein</topology>
    </subcellularLocation>
</comment>
<gene>
    <name evidence="9" type="ORF">MB14_10790</name>
</gene>
<dbReference type="InterPro" id="IPR019196">
    <property type="entry name" value="ABC_transp_unknown"/>
</dbReference>
<dbReference type="Pfam" id="PF12679">
    <property type="entry name" value="ABC2_membrane_2"/>
    <property type="match status" value="1"/>
</dbReference>
<feature type="transmembrane region" description="Helical" evidence="6">
    <location>
        <begin position="55"/>
        <end position="73"/>
    </location>
</feature>
<dbReference type="RefSeq" id="WP_062593874.1">
    <property type="nucleotide sequence ID" value="NZ_LQZQ01000051.1"/>
</dbReference>
<protein>
    <submittedName>
        <fullName evidence="9">Uncharacterized protein</fullName>
    </submittedName>
</protein>
<feature type="transmembrane region" description="Helical" evidence="6">
    <location>
        <begin position="164"/>
        <end position="185"/>
    </location>
</feature>
<dbReference type="NCBIfam" id="TIGR03521">
    <property type="entry name" value="GldG"/>
    <property type="match status" value="1"/>
</dbReference>
<evidence type="ECO:0000256" key="1">
    <source>
        <dbReference type="ARBA" id="ARBA00004651"/>
    </source>
</evidence>
<keyword evidence="3 6" id="KW-0812">Transmembrane</keyword>
<dbReference type="Pfam" id="PF23357">
    <property type="entry name" value="DUF7088"/>
    <property type="match status" value="1"/>
</dbReference>
<feature type="transmembrane region" description="Helical" evidence="6">
    <location>
        <begin position="771"/>
        <end position="793"/>
    </location>
</feature>
<comment type="caution">
    <text evidence="9">The sequence shown here is derived from an EMBL/GenBank/DDBJ whole genome shotgun (WGS) entry which is preliminary data.</text>
</comment>
<dbReference type="Pfam" id="PF09822">
    <property type="entry name" value="ABC_transp_aux"/>
    <property type="match status" value="1"/>
</dbReference>
<evidence type="ECO:0000259" key="7">
    <source>
        <dbReference type="Pfam" id="PF09822"/>
    </source>
</evidence>
<feature type="domain" description="DUF7088" evidence="8">
    <location>
        <begin position="279"/>
        <end position="388"/>
    </location>
</feature>
<dbReference type="GO" id="GO:0005886">
    <property type="term" value="C:plasma membrane"/>
    <property type="evidence" value="ECO:0007669"/>
    <property type="project" value="UniProtKB-SubCell"/>
</dbReference>
<dbReference type="InterPro" id="IPR051449">
    <property type="entry name" value="ABC-2_transporter_component"/>
</dbReference>
<evidence type="ECO:0000313" key="10">
    <source>
        <dbReference type="Proteomes" id="UP000075583"/>
    </source>
</evidence>
<dbReference type="PANTHER" id="PTHR30294:SF29">
    <property type="entry name" value="MULTIDRUG ABC TRANSPORTER PERMEASE YBHS-RELATED"/>
    <property type="match status" value="1"/>
</dbReference>
<feature type="transmembrane region" description="Helical" evidence="6">
    <location>
        <begin position="94"/>
        <end position="118"/>
    </location>
</feature>
<dbReference type="Proteomes" id="UP000075583">
    <property type="component" value="Unassembled WGS sequence"/>
</dbReference>
<feature type="transmembrane region" description="Helical" evidence="6">
    <location>
        <begin position="250"/>
        <end position="273"/>
    </location>
</feature>
<keyword evidence="4 6" id="KW-1133">Transmembrane helix</keyword>
<evidence type="ECO:0000313" key="9">
    <source>
        <dbReference type="EMBL" id="KYG71261.1"/>
    </source>
</evidence>
<organism evidence="9 10">
    <name type="scientific">Roseivirga ehrenbergii (strain DSM 102268 / JCM 13514 / KCTC 12282 / NCIMB 14502 / KMM 6017)</name>
    <dbReference type="NCBI Taxonomy" id="279360"/>
    <lineage>
        <taxon>Bacteria</taxon>
        <taxon>Pseudomonadati</taxon>
        <taxon>Bacteroidota</taxon>
        <taxon>Cytophagia</taxon>
        <taxon>Cytophagales</taxon>
        <taxon>Roseivirgaceae</taxon>
        <taxon>Roseivirga</taxon>
    </lineage>
</organism>
<dbReference type="PANTHER" id="PTHR30294">
    <property type="entry name" value="MEMBRANE COMPONENT OF ABC TRANSPORTER YHHJ-RELATED"/>
    <property type="match status" value="1"/>
</dbReference>
<feature type="transmembrane region" description="Helical" evidence="6">
    <location>
        <begin position="138"/>
        <end position="157"/>
    </location>
</feature>
<dbReference type="AlphaFoldDB" id="A0A150WXP3"/>
<feature type="domain" description="ABC-type uncharacterised transport system" evidence="7">
    <location>
        <begin position="435"/>
        <end position="736"/>
    </location>
</feature>
<evidence type="ECO:0000259" key="8">
    <source>
        <dbReference type="Pfam" id="PF23357"/>
    </source>
</evidence>
<dbReference type="InterPro" id="IPR019863">
    <property type="entry name" value="Motility-assoc_ABC-rel_GldG"/>
</dbReference>
<evidence type="ECO:0000256" key="4">
    <source>
        <dbReference type="ARBA" id="ARBA00022989"/>
    </source>
</evidence>
<evidence type="ECO:0000256" key="5">
    <source>
        <dbReference type="ARBA" id="ARBA00023136"/>
    </source>
</evidence>
<keyword evidence="10" id="KW-1185">Reference proteome</keyword>
<evidence type="ECO:0000256" key="2">
    <source>
        <dbReference type="ARBA" id="ARBA00022475"/>
    </source>
</evidence>
<dbReference type="OrthoDB" id="9777219at2"/>
<feature type="transmembrane region" description="Helical" evidence="6">
    <location>
        <begin position="12"/>
        <end position="35"/>
    </location>
</feature>
<dbReference type="InterPro" id="IPR019860">
    <property type="entry name" value="Motility-assoc_ABC_perm_GldF"/>
</dbReference>